<accession>A0A1Y2B896</accession>
<dbReference type="STRING" id="71784.A0A1Y2B896"/>
<evidence type="ECO:0000259" key="1">
    <source>
        <dbReference type="Pfam" id="PF12766"/>
    </source>
</evidence>
<proteinExistence type="predicted"/>
<organism evidence="2 3">
    <name type="scientific">Naematelia encephala</name>
    <dbReference type="NCBI Taxonomy" id="71784"/>
    <lineage>
        <taxon>Eukaryota</taxon>
        <taxon>Fungi</taxon>
        <taxon>Dikarya</taxon>
        <taxon>Basidiomycota</taxon>
        <taxon>Agaricomycotina</taxon>
        <taxon>Tremellomycetes</taxon>
        <taxon>Tremellales</taxon>
        <taxon>Naemateliaceae</taxon>
        <taxon>Naematelia</taxon>
    </lineage>
</organism>
<dbReference type="InterPro" id="IPR012349">
    <property type="entry name" value="Split_barrel_FMN-bd"/>
</dbReference>
<dbReference type="PANTHER" id="PTHR28243:SF1">
    <property type="entry name" value="PYRIDOXAMINE 5'-PHOSPHATE OXIDASE ALR4036 FAMILY FMN-BINDING DOMAIN-CONTAINING PROTEIN"/>
    <property type="match status" value="1"/>
</dbReference>
<dbReference type="Gene3D" id="2.30.110.10">
    <property type="entry name" value="Electron Transport, Fmn-binding Protein, Chain A"/>
    <property type="match status" value="1"/>
</dbReference>
<sequence length="235" mass="26519">MSVSSAVAPKPEWVEKFESIVKPSQDYTTYALSTLNPEGKPKVRHVIHRDLTPSALFLTTTDTRMQKPVHLRHDPTVEIAWWIVEPAVQFRITGQAYVIPPANEADSASKFHDILTGLGLDPDKNVEGKPEWWEGQRKLLWDKAMSGHLRGSFGRPPPGTPLSEIEQKPEDWISSLPNDSDDPKVKKDIEYALSHFALLAIKPTGFELLELKATPNKRTQWTLKGDEWVRVEVAP</sequence>
<gene>
    <name evidence="2" type="ORF">BCR39DRAFT_494590</name>
</gene>
<dbReference type="Proteomes" id="UP000193986">
    <property type="component" value="Unassembled WGS sequence"/>
</dbReference>
<dbReference type="EMBL" id="MCFC01000020">
    <property type="protein sequence ID" value="ORY30325.1"/>
    <property type="molecule type" value="Genomic_DNA"/>
</dbReference>
<dbReference type="GO" id="GO:0010181">
    <property type="term" value="F:FMN binding"/>
    <property type="evidence" value="ECO:0007669"/>
    <property type="project" value="InterPro"/>
</dbReference>
<dbReference type="Pfam" id="PF12766">
    <property type="entry name" value="Pyridox_oxase_2"/>
    <property type="match status" value="1"/>
</dbReference>
<reference evidence="2 3" key="1">
    <citation type="submission" date="2016-07" db="EMBL/GenBank/DDBJ databases">
        <title>Pervasive Adenine N6-methylation of Active Genes in Fungi.</title>
        <authorList>
            <consortium name="DOE Joint Genome Institute"/>
            <person name="Mondo S.J."/>
            <person name="Dannebaum R.O."/>
            <person name="Kuo R.C."/>
            <person name="Labutti K."/>
            <person name="Haridas S."/>
            <person name="Kuo A."/>
            <person name="Salamov A."/>
            <person name="Ahrendt S.R."/>
            <person name="Lipzen A."/>
            <person name="Sullivan W."/>
            <person name="Andreopoulos W.B."/>
            <person name="Clum A."/>
            <person name="Lindquist E."/>
            <person name="Daum C."/>
            <person name="Ramamoorthy G.K."/>
            <person name="Gryganskyi A."/>
            <person name="Culley D."/>
            <person name="Magnuson J.K."/>
            <person name="James T.Y."/>
            <person name="O'Malley M.A."/>
            <person name="Stajich J.E."/>
            <person name="Spatafora J.W."/>
            <person name="Visel A."/>
            <person name="Grigoriev I.V."/>
        </authorList>
    </citation>
    <scope>NUCLEOTIDE SEQUENCE [LARGE SCALE GENOMIC DNA]</scope>
    <source>
        <strain evidence="2 3">68-887.2</strain>
    </source>
</reference>
<dbReference type="InParanoid" id="A0A1Y2B896"/>
<dbReference type="OrthoDB" id="434253at2759"/>
<evidence type="ECO:0000313" key="3">
    <source>
        <dbReference type="Proteomes" id="UP000193986"/>
    </source>
</evidence>
<dbReference type="SUPFAM" id="SSF50475">
    <property type="entry name" value="FMN-binding split barrel"/>
    <property type="match status" value="1"/>
</dbReference>
<dbReference type="InterPro" id="IPR024624">
    <property type="entry name" value="Pyridox_Oxase_Alr4036_FMN-bd"/>
</dbReference>
<protein>
    <recommendedName>
        <fullName evidence="1">Pyridoxamine 5'-phosphate oxidase Alr4036 family FMN-binding domain-containing protein</fullName>
    </recommendedName>
</protein>
<name>A0A1Y2B896_9TREE</name>
<dbReference type="AlphaFoldDB" id="A0A1Y2B896"/>
<feature type="domain" description="Pyridoxamine 5'-phosphate oxidase Alr4036 family FMN-binding" evidence="1">
    <location>
        <begin position="11"/>
        <end position="99"/>
    </location>
</feature>
<evidence type="ECO:0000313" key="2">
    <source>
        <dbReference type="EMBL" id="ORY30325.1"/>
    </source>
</evidence>
<comment type="caution">
    <text evidence="2">The sequence shown here is derived from an EMBL/GenBank/DDBJ whole genome shotgun (WGS) entry which is preliminary data.</text>
</comment>
<keyword evidence="3" id="KW-1185">Reference proteome</keyword>
<dbReference type="PANTHER" id="PTHR28243">
    <property type="entry name" value="AGL049CP"/>
    <property type="match status" value="1"/>
</dbReference>